<dbReference type="AlphaFoldDB" id="A0A9Q3DXA5"/>
<proteinExistence type="predicted"/>
<evidence type="ECO:0000256" key="1">
    <source>
        <dbReference type="SAM" id="MobiDB-lite"/>
    </source>
</evidence>
<comment type="caution">
    <text evidence="2">The sequence shown here is derived from an EMBL/GenBank/DDBJ whole genome shotgun (WGS) entry which is preliminary data.</text>
</comment>
<evidence type="ECO:0000313" key="3">
    <source>
        <dbReference type="Proteomes" id="UP000765509"/>
    </source>
</evidence>
<protein>
    <submittedName>
        <fullName evidence="2">Uncharacterized protein</fullName>
    </submittedName>
</protein>
<evidence type="ECO:0000313" key="2">
    <source>
        <dbReference type="EMBL" id="MBW0511009.1"/>
    </source>
</evidence>
<organism evidence="2 3">
    <name type="scientific">Austropuccinia psidii MF-1</name>
    <dbReference type="NCBI Taxonomy" id="1389203"/>
    <lineage>
        <taxon>Eukaryota</taxon>
        <taxon>Fungi</taxon>
        <taxon>Dikarya</taxon>
        <taxon>Basidiomycota</taxon>
        <taxon>Pucciniomycotina</taxon>
        <taxon>Pucciniomycetes</taxon>
        <taxon>Pucciniales</taxon>
        <taxon>Sphaerophragmiaceae</taxon>
        <taxon>Austropuccinia</taxon>
    </lineage>
</organism>
<accession>A0A9Q3DXA5</accession>
<dbReference type="EMBL" id="AVOT02021904">
    <property type="protein sequence ID" value="MBW0511009.1"/>
    <property type="molecule type" value="Genomic_DNA"/>
</dbReference>
<feature type="region of interest" description="Disordered" evidence="1">
    <location>
        <begin position="35"/>
        <end position="80"/>
    </location>
</feature>
<keyword evidence="3" id="KW-1185">Reference proteome</keyword>
<sequence length="80" mass="8830">MSWQRHVFGVAVCAGNASNQGQAARYYHLRSLRPSSIHPSHDKGIDPSSIHPSHDKVIDPSSISRSVNPSTIRKNQEIIT</sequence>
<reference evidence="2" key="1">
    <citation type="submission" date="2021-03" db="EMBL/GenBank/DDBJ databases">
        <title>Draft genome sequence of rust myrtle Austropuccinia psidii MF-1, a brazilian biotype.</title>
        <authorList>
            <person name="Quecine M.C."/>
            <person name="Pachon D.M.R."/>
            <person name="Bonatelli M.L."/>
            <person name="Correr F.H."/>
            <person name="Franceschini L.M."/>
            <person name="Leite T.F."/>
            <person name="Margarido G.R.A."/>
            <person name="Almeida C.A."/>
            <person name="Ferrarezi J.A."/>
            <person name="Labate C.A."/>
        </authorList>
    </citation>
    <scope>NUCLEOTIDE SEQUENCE</scope>
    <source>
        <strain evidence="2">MF-1</strain>
    </source>
</reference>
<feature type="compositionally biased region" description="Polar residues" evidence="1">
    <location>
        <begin position="61"/>
        <end position="80"/>
    </location>
</feature>
<gene>
    <name evidence="2" type="ORF">O181_050724</name>
</gene>
<name>A0A9Q3DXA5_9BASI</name>
<dbReference type="Proteomes" id="UP000765509">
    <property type="component" value="Unassembled WGS sequence"/>
</dbReference>